<dbReference type="EMBL" id="CP034458">
    <property type="protein sequence ID" value="QBM88510.1"/>
    <property type="molecule type" value="Genomic_DNA"/>
</dbReference>
<feature type="transmembrane region" description="Helical" evidence="1">
    <location>
        <begin position="140"/>
        <end position="158"/>
    </location>
</feature>
<evidence type="ECO:0000256" key="1">
    <source>
        <dbReference type="SAM" id="Phobius"/>
    </source>
</evidence>
<proteinExistence type="predicted"/>
<accession>A0A4P6XMK5</accession>
<keyword evidence="1" id="KW-0812">Transmembrane</keyword>
<name>A0A4P6XMK5_9ASCO</name>
<organism evidence="2 3">
    <name type="scientific">Metschnikowia aff. pulcherrima</name>
    <dbReference type="NCBI Taxonomy" id="2163413"/>
    <lineage>
        <taxon>Eukaryota</taxon>
        <taxon>Fungi</taxon>
        <taxon>Dikarya</taxon>
        <taxon>Ascomycota</taxon>
        <taxon>Saccharomycotina</taxon>
        <taxon>Pichiomycetes</taxon>
        <taxon>Metschnikowiaceae</taxon>
        <taxon>Metschnikowia</taxon>
    </lineage>
</organism>
<reference evidence="3" key="1">
    <citation type="submission" date="2019-03" db="EMBL/GenBank/DDBJ databases">
        <title>Snf2 controls pulcherriminic acid biosynthesis and connects pigmentation and antifungal activity of the yeast Metschnikowia pulcherrima.</title>
        <authorList>
            <person name="Gore-Lloyd D."/>
            <person name="Sumann I."/>
            <person name="Brachmann A.O."/>
            <person name="Schneeberger K."/>
            <person name="Ortiz-Merino R.A."/>
            <person name="Moreno-Beltran M."/>
            <person name="Schlaefli M."/>
            <person name="Kirner P."/>
            <person name="Santos Kron A."/>
            <person name="Wolfe K.H."/>
            <person name="Piel J."/>
            <person name="Ahrens C.H."/>
            <person name="Henk D."/>
            <person name="Freimoser F.M."/>
        </authorList>
    </citation>
    <scope>NUCLEOTIDE SEQUENCE [LARGE SCALE GENOMIC DNA]</scope>
    <source>
        <strain evidence="3">APC 1.2</strain>
    </source>
</reference>
<evidence type="ECO:0000313" key="3">
    <source>
        <dbReference type="Proteomes" id="UP000292447"/>
    </source>
</evidence>
<evidence type="ECO:0000313" key="2">
    <source>
        <dbReference type="EMBL" id="QBM88510.1"/>
    </source>
</evidence>
<gene>
    <name evidence="2" type="ORF">METSCH_C04810</name>
</gene>
<keyword evidence="3" id="KW-1185">Reference proteome</keyword>
<feature type="transmembrane region" description="Helical" evidence="1">
    <location>
        <begin position="203"/>
        <end position="225"/>
    </location>
</feature>
<sequence length="289" mass="32914">MKTPVHSPGVSCRNSNYTACITTSVAASPTAVRPPPRIYPSRGPCFLSINTIQKRIQTVCRMQFIGWLNRANGHERLTALKDGVRECDLMNNTTKDSVSGQALEKQQFLEKDYDMEKGFASTNDTNGYYHLERHSNFRNGLLVLALAFILTLLTVAYVRKDFRFRASCRWRDIMSHPDNSSWSRPELIESLRTYEKEVTWRQAFPVCAAFCYGQMVFGSLVLIRYTCVGESWSKISTLSWPRARAFVFWTFVSVLMSTSTVVCVTDVVLAWKELFSLVSFMSSLRKSAT</sequence>
<dbReference type="Proteomes" id="UP000292447">
    <property type="component" value="Chromosome III"/>
</dbReference>
<keyword evidence="1" id="KW-0472">Membrane</keyword>
<dbReference type="AlphaFoldDB" id="A0A4P6XMK5"/>
<protein>
    <submittedName>
        <fullName evidence="2">Uncharacterized protein</fullName>
    </submittedName>
</protein>
<keyword evidence="1" id="KW-1133">Transmembrane helix</keyword>
<feature type="transmembrane region" description="Helical" evidence="1">
    <location>
        <begin position="246"/>
        <end position="271"/>
    </location>
</feature>